<dbReference type="RefSeq" id="WP_131740693.1">
    <property type="nucleotide sequence ID" value="NZ_CAAAHP010000006.1"/>
</dbReference>
<dbReference type="AlphaFoldDB" id="A0A378JNZ0"/>
<dbReference type="PANTHER" id="PTHR21310">
    <property type="entry name" value="AMINOGLYCOSIDE PHOSPHOTRANSFERASE-RELATED-RELATED"/>
    <property type="match status" value="1"/>
</dbReference>
<accession>A0A378JNZ0</accession>
<evidence type="ECO:0000313" key="2">
    <source>
        <dbReference type="EMBL" id="STX52398.1"/>
    </source>
</evidence>
<organism evidence="2 3">
    <name type="scientific">Legionella busanensis</name>
    <dbReference type="NCBI Taxonomy" id="190655"/>
    <lineage>
        <taxon>Bacteria</taxon>
        <taxon>Pseudomonadati</taxon>
        <taxon>Pseudomonadota</taxon>
        <taxon>Gammaproteobacteria</taxon>
        <taxon>Legionellales</taxon>
        <taxon>Legionellaceae</taxon>
        <taxon>Legionella</taxon>
    </lineage>
</organism>
<dbReference type="OrthoDB" id="9799092at2"/>
<feature type="domain" description="Aminoglycoside phosphotransferase" evidence="1">
    <location>
        <begin position="37"/>
        <end position="257"/>
    </location>
</feature>
<protein>
    <submittedName>
        <fullName evidence="2">Predicted kinase</fullName>
    </submittedName>
</protein>
<proteinExistence type="predicted"/>
<reference evidence="2 3" key="1">
    <citation type="submission" date="2018-06" db="EMBL/GenBank/DDBJ databases">
        <authorList>
            <consortium name="Pathogen Informatics"/>
            <person name="Doyle S."/>
        </authorList>
    </citation>
    <scope>NUCLEOTIDE SEQUENCE [LARGE SCALE GENOMIC DNA]</scope>
    <source>
        <strain evidence="2 3">NCTC13316</strain>
    </source>
</reference>
<dbReference type="EMBL" id="UGOD01000001">
    <property type="protein sequence ID" value="STX52398.1"/>
    <property type="molecule type" value="Genomic_DNA"/>
</dbReference>
<dbReference type="Gene3D" id="3.90.1200.10">
    <property type="match status" value="1"/>
</dbReference>
<gene>
    <name evidence="2" type="ORF">NCTC13316_02511</name>
</gene>
<keyword evidence="2" id="KW-0418">Kinase</keyword>
<dbReference type="GO" id="GO:0016301">
    <property type="term" value="F:kinase activity"/>
    <property type="evidence" value="ECO:0007669"/>
    <property type="project" value="UniProtKB-KW"/>
</dbReference>
<dbReference type="InterPro" id="IPR011009">
    <property type="entry name" value="Kinase-like_dom_sf"/>
</dbReference>
<keyword evidence="3" id="KW-1185">Reference proteome</keyword>
<dbReference type="Gene3D" id="3.30.200.150">
    <property type="match status" value="1"/>
</dbReference>
<evidence type="ECO:0000259" key="1">
    <source>
        <dbReference type="Pfam" id="PF01636"/>
    </source>
</evidence>
<dbReference type="Proteomes" id="UP000254794">
    <property type="component" value="Unassembled WGS sequence"/>
</dbReference>
<evidence type="ECO:0000313" key="3">
    <source>
        <dbReference type="Proteomes" id="UP000254794"/>
    </source>
</evidence>
<dbReference type="InterPro" id="IPR002575">
    <property type="entry name" value="Aminoglycoside_PTrfase"/>
</dbReference>
<sequence length="326" mass="37778">MTFKQNWEKTDPTLYPSVELINKMINKAFSTKKIYSCKLISGGCANLNYKVYFVLESTPYILRLYLRDSEAVYREQQLSLLLKPKLPIPEVYFIGHYQGFQFALIECLSGITLRDLLLSKQNFDMAYLMYKLGTLAAQIHAYLFPSAGFFNRRLQIIQSPKSSYSEYGKECLENEWVIATLDLKIRSKIAFYLNYLDKFFPSTDEKCLVHGDFDPANILVTEENKQWKISAILDWEFAFSGSPLFDVANMLRYAHYMPASFKNSFLKGLSLSYTLPAHWQTTVNLLNLLSLLDCLTRSSANHPNQQADIYQLITYIINQFDKEYAL</sequence>
<dbReference type="InterPro" id="IPR051678">
    <property type="entry name" value="AGP_Transferase"/>
</dbReference>
<dbReference type="SUPFAM" id="SSF56112">
    <property type="entry name" value="Protein kinase-like (PK-like)"/>
    <property type="match status" value="1"/>
</dbReference>
<name>A0A378JNZ0_9GAMM</name>
<dbReference type="Pfam" id="PF01636">
    <property type="entry name" value="APH"/>
    <property type="match status" value="1"/>
</dbReference>
<keyword evidence="2" id="KW-0808">Transferase</keyword>